<proteinExistence type="predicted"/>
<dbReference type="Proteomes" id="UP000095287">
    <property type="component" value="Unplaced"/>
</dbReference>
<evidence type="ECO:0000313" key="1">
    <source>
        <dbReference type="Proteomes" id="UP000095287"/>
    </source>
</evidence>
<dbReference type="InterPro" id="IPR006212">
    <property type="entry name" value="Furin_repeat"/>
</dbReference>
<reference evidence="2" key="1">
    <citation type="submission" date="2016-11" db="UniProtKB">
        <authorList>
            <consortium name="WormBaseParasite"/>
        </authorList>
    </citation>
    <scope>IDENTIFICATION</scope>
</reference>
<keyword evidence="1" id="KW-1185">Reference proteome</keyword>
<evidence type="ECO:0000313" key="2">
    <source>
        <dbReference type="WBParaSite" id="L893_g6161.t1"/>
    </source>
</evidence>
<dbReference type="AlphaFoldDB" id="A0A1I8AI11"/>
<dbReference type="CDD" id="cd00064">
    <property type="entry name" value="FU"/>
    <property type="match status" value="2"/>
</dbReference>
<accession>A0A1I8AI11</accession>
<name>A0A1I8AI11_9BILA</name>
<protein>
    <submittedName>
        <fullName evidence="2">Furin-like_2 domain-containing protein</fullName>
    </submittedName>
</protein>
<dbReference type="InterPro" id="IPR009030">
    <property type="entry name" value="Growth_fac_rcpt_cys_sf"/>
</dbReference>
<dbReference type="Gene3D" id="2.10.220.10">
    <property type="entry name" value="Hormone Receptor, Insulin-like Growth Factor Receptor 1, Chain A, domain 2"/>
    <property type="match status" value="1"/>
</dbReference>
<organism evidence="1 2">
    <name type="scientific">Steinernema glaseri</name>
    <dbReference type="NCBI Taxonomy" id="37863"/>
    <lineage>
        <taxon>Eukaryota</taxon>
        <taxon>Metazoa</taxon>
        <taxon>Ecdysozoa</taxon>
        <taxon>Nematoda</taxon>
        <taxon>Chromadorea</taxon>
        <taxon>Rhabditida</taxon>
        <taxon>Tylenchina</taxon>
        <taxon>Panagrolaimomorpha</taxon>
        <taxon>Strongyloidoidea</taxon>
        <taxon>Steinernematidae</taxon>
        <taxon>Steinernema</taxon>
    </lineage>
</organism>
<dbReference type="WBParaSite" id="L893_g6161.t1">
    <property type="protein sequence ID" value="L893_g6161.t1"/>
    <property type="gene ID" value="L893_g6161"/>
</dbReference>
<sequence length="172" mass="18913">MLSVVVDRNKSVLNSDMIRCTLPRRFADRHLSGLKSLLHGFSLHLVGTVSEEPPQTLSVGDLRSVQNCHPECQGCSEQQSATSCFACKHLTQTLRNRAGFKCVSRCEDGFYVDGDKCKVCSAHCKTCTKAEVCATCPGAQLLIDVDHYGHFDHGQCVEKCPAGLIADFFQFI</sequence>
<dbReference type="SMART" id="SM00261">
    <property type="entry name" value="FU"/>
    <property type="match status" value="2"/>
</dbReference>
<dbReference type="SUPFAM" id="SSF57184">
    <property type="entry name" value="Growth factor receptor domain"/>
    <property type="match status" value="1"/>
</dbReference>